<feature type="domain" description="RING-type" evidence="6">
    <location>
        <begin position="125"/>
        <end position="169"/>
    </location>
</feature>
<dbReference type="GO" id="GO:0008270">
    <property type="term" value="F:zinc ion binding"/>
    <property type="evidence" value="ECO:0007669"/>
    <property type="project" value="UniProtKB-KW"/>
</dbReference>
<dbReference type="InterPro" id="IPR001841">
    <property type="entry name" value="Znf_RING"/>
</dbReference>
<reference evidence="7" key="1">
    <citation type="journal article" date="2021" name="Open Biol.">
        <title>Shared evolutionary footprints suggest mitochondrial oxidative damage underlies multiple complex I losses in fungi.</title>
        <authorList>
            <person name="Schikora-Tamarit M.A."/>
            <person name="Marcet-Houben M."/>
            <person name="Nosek J."/>
            <person name="Gabaldon T."/>
        </authorList>
    </citation>
    <scope>NUCLEOTIDE SEQUENCE</scope>
    <source>
        <strain evidence="7">NCAIM Y.01608</strain>
    </source>
</reference>
<feature type="compositionally biased region" description="Acidic residues" evidence="5">
    <location>
        <begin position="78"/>
        <end position="87"/>
    </location>
</feature>
<feature type="region of interest" description="Disordered" evidence="5">
    <location>
        <begin position="224"/>
        <end position="243"/>
    </location>
</feature>
<evidence type="ECO:0000313" key="7">
    <source>
        <dbReference type="EMBL" id="KAH3669765.1"/>
    </source>
</evidence>
<name>A0A9P8PDM5_9ASCO</name>
<keyword evidence="8" id="KW-1185">Reference proteome</keyword>
<evidence type="ECO:0000256" key="3">
    <source>
        <dbReference type="ARBA" id="ARBA00022833"/>
    </source>
</evidence>
<dbReference type="PROSITE" id="PS50089">
    <property type="entry name" value="ZF_RING_2"/>
    <property type="match status" value="1"/>
</dbReference>
<dbReference type="InterPro" id="IPR017907">
    <property type="entry name" value="Znf_RING_CS"/>
</dbReference>
<dbReference type="Proteomes" id="UP000788993">
    <property type="component" value="Unassembled WGS sequence"/>
</dbReference>
<feature type="compositionally biased region" description="Polar residues" evidence="5">
    <location>
        <begin position="359"/>
        <end position="368"/>
    </location>
</feature>
<proteinExistence type="predicted"/>
<evidence type="ECO:0000313" key="8">
    <source>
        <dbReference type="Proteomes" id="UP000788993"/>
    </source>
</evidence>
<gene>
    <name evidence="7" type="ORF">OGATHE_002577</name>
</gene>
<dbReference type="Gene3D" id="3.30.40.10">
    <property type="entry name" value="Zinc/RING finger domain, C3HC4 (zinc finger)"/>
    <property type="match status" value="1"/>
</dbReference>
<dbReference type="PROSITE" id="PS00518">
    <property type="entry name" value="ZF_RING_1"/>
    <property type="match status" value="1"/>
</dbReference>
<reference evidence="7" key="2">
    <citation type="submission" date="2021-01" db="EMBL/GenBank/DDBJ databases">
        <authorList>
            <person name="Schikora-Tamarit M.A."/>
        </authorList>
    </citation>
    <scope>NUCLEOTIDE SEQUENCE</scope>
    <source>
        <strain evidence="7">NCAIM Y.01608</strain>
    </source>
</reference>
<keyword evidence="2 4" id="KW-0863">Zinc-finger</keyword>
<evidence type="ECO:0000256" key="4">
    <source>
        <dbReference type="PROSITE-ProRule" id="PRU00175"/>
    </source>
</evidence>
<feature type="compositionally biased region" description="Polar residues" evidence="5">
    <location>
        <begin position="10"/>
        <end position="41"/>
    </location>
</feature>
<dbReference type="SUPFAM" id="SSF57850">
    <property type="entry name" value="RING/U-box"/>
    <property type="match status" value="1"/>
</dbReference>
<sequence>MSFRHPNIASGASSMQTPDVNPSLISIQSTEDNSSVYNPSFHTDHDADSGEESDPEIIITNSPFEENSRKRRASESLTDTEESDDDLIILGSDGETQEEKKTTSDLLHDAVSRQNSVKTLTDVTCPICFDEIEQCVVSPCGHFYCSNCVYRALASSKVRNGSRGSPYARIKKGKFKGLIDSRSLRCRYHSVDRNFCVCGSLPLVSSPLRKCSPSSPDNAFGQIQNMSLRPSSSSSSSSSSCSFPSLTLSYFTKVGRPRQWSCETSQNGKENEISEKKLSYTDPKACNASKMTSGNFQTDNVTALIDSFDTDASAAMDISSTGMGNIIKFVSGSDYMFNKKLMTLLHKDQKMKYDDSEGNSHSSASNAQGFPKQLDPYSNISSQTESKEAGLDKLRCRPCGKKNKILLN</sequence>
<feature type="region of interest" description="Disordered" evidence="5">
    <location>
        <begin position="352"/>
        <end position="393"/>
    </location>
</feature>
<organism evidence="7 8">
    <name type="scientific">Ogataea polymorpha</name>
    <dbReference type="NCBI Taxonomy" id="460523"/>
    <lineage>
        <taxon>Eukaryota</taxon>
        <taxon>Fungi</taxon>
        <taxon>Dikarya</taxon>
        <taxon>Ascomycota</taxon>
        <taxon>Saccharomycotina</taxon>
        <taxon>Pichiomycetes</taxon>
        <taxon>Pichiales</taxon>
        <taxon>Pichiaceae</taxon>
        <taxon>Ogataea</taxon>
    </lineage>
</organism>
<comment type="caution">
    <text evidence="7">The sequence shown here is derived from an EMBL/GenBank/DDBJ whole genome shotgun (WGS) entry which is preliminary data.</text>
</comment>
<dbReference type="InterPro" id="IPR013083">
    <property type="entry name" value="Znf_RING/FYVE/PHD"/>
</dbReference>
<evidence type="ECO:0000256" key="2">
    <source>
        <dbReference type="ARBA" id="ARBA00022771"/>
    </source>
</evidence>
<accession>A0A9P8PDM5</accession>
<dbReference type="EMBL" id="JAEUBD010000983">
    <property type="protein sequence ID" value="KAH3669765.1"/>
    <property type="molecule type" value="Genomic_DNA"/>
</dbReference>
<dbReference type="CDD" id="cd16449">
    <property type="entry name" value="RING-HC"/>
    <property type="match status" value="1"/>
</dbReference>
<dbReference type="SMART" id="SM00184">
    <property type="entry name" value="RING"/>
    <property type="match status" value="1"/>
</dbReference>
<evidence type="ECO:0000256" key="5">
    <source>
        <dbReference type="SAM" id="MobiDB-lite"/>
    </source>
</evidence>
<feature type="compositionally biased region" description="Low complexity" evidence="5">
    <location>
        <begin position="227"/>
        <end position="243"/>
    </location>
</feature>
<keyword evidence="1" id="KW-0479">Metal-binding</keyword>
<keyword evidence="3" id="KW-0862">Zinc</keyword>
<evidence type="ECO:0000259" key="6">
    <source>
        <dbReference type="PROSITE" id="PS50089"/>
    </source>
</evidence>
<dbReference type="AlphaFoldDB" id="A0A9P8PDM5"/>
<dbReference type="Pfam" id="PF13923">
    <property type="entry name" value="zf-C3HC4_2"/>
    <property type="match status" value="1"/>
</dbReference>
<evidence type="ECO:0000256" key="1">
    <source>
        <dbReference type="ARBA" id="ARBA00022723"/>
    </source>
</evidence>
<protein>
    <recommendedName>
        <fullName evidence="6">RING-type domain-containing protein</fullName>
    </recommendedName>
</protein>
<feature type="region of interest" description="Disordered" evidence="5">
    <location>
        <begin position="1"/>
        <end position="105"/>
    </location>
</feature>